<proteinExistence type="predicted"/>
<comment type="caution">
    <text evidence="1">The sequence shown here is derived from an EMBL/GenBank/DDBJ whole genome shotgun (WGS) entry which is preliminary data.</text>
</comment>
<dbReference type="EMBL" id="JANJYI010000001">
    <property type="protein sequence ID" value="KAK2662256.1"/>
    <property type="molecule type" value="Genomic_DNA"/>
</dbReference>
<accession>A0AAD9XMX8</accession>
<keyword evidence="2" id="KW-1185">Reference proteome</keyword>
<reference evidence="1" key="1">
    <citation type="journal article" date="2023" name="Plant J.">
        <title>Genome sequences and population genomics provide insights into the demographic history, inbreeding, and mutation load of two 'living fossil' tree species of Dipteronia.</title>
        <authorList>
            <person name="Feng Y."/>
            <person name="Comes H.P."/>
            <person name="Chen J."/>
            <person name="Zhu S."/>
            <person name="Lu R."/>
            <person name="Zhang X."/>
            <person name="Li P."/>
            <person name="Qiu J."/>
            <person name="Olsen K.M."/>
            <person name="Qiu Y."/>
        </authorList>
    </citation>
    <scope>NUCLEOTIDE SEQUENCE</scope>
    <source>
        <strain evidence="1">KIB01</strain>
    </source>
</reference>
<evidence type="ECO:0000313" key="2">
    <source>
        <dbReference type="Proteomes" id="UP001280121"/>
    </source>
</evidence>
<dbReference type="AlphaFoldDB" id="A0AAD9XMX8"/>
<sequence length="139" mass="14838">MTGSNNEDGTLTIIDDDSLNFDLRSINFHLHQSLSAISSLVVVRFRRFCACVGLCLGEGIGLGIDSMSKKEEREENGFDLATSGGLIQPAFGVGLIRAPVFGSVGMSGFEIESDDLWYGGDDGDELKVVVLDDDDDDGG</sequence>
<dbReference type="Proteomes" id="UP001280121">
    <property type="component" value="Unassembled WGS sequence"/>
</dbReference>
<gene>
    <name evidence="1" type="ORF">Ddye_000830</name>
</gene>
<evidence type="ECO:0000313" key="1">
    <source>
        <dbReference type="EMBL" id="KAK2662256.1"/>
    </source>
</evidence>
<name>A0AAD9XMX8_9ROSI</name>
<organism evidence="1 2">
    <name type="scientific">Dipteronia dyeriana</name>
    <dbReference type="NCBI Taxonomy" id="168575"/>
    <lineage>
        <taxon>Eukaryota</taxon>
        <taxon>Viridiplantae</taxon>
        <taxon>Streptophyta</taxon>
        <taxon>Embryophyta</taxon>
        <taxon>Tracheophyta</taxon>
        <taxon>Spermatophyta</taxon>
        <taxon>Magnoliopsida</taxon>
        <taxon>eudicotyledons</taxon>
        <taxon>Gunneridae</taxon>
        <taxon>Pentapetalae</taxon>
        <taxon>rosids</taxon>
        <taxon>malvids</taxon>
        <taxon>Sapindales</taxon>
        <taxon>Sapindaceae</taxon>
        <taxon>Hippocastanoideae</taxon>
        <taxon>Acereae</taxon>
        <taxon>Dipteronia</taxon>
    </lineage>
</organism>
<protein>
    <submittedName>
        <fullName evidence="1">Uncharacterized protein</fullName>
    </submittedName>
</protein>